<feature type="domain" description="Shedu protein SduA C-terminal" evidence="1">
    <location>
        <begin position="32"/>
        <end position="194"/>
    </location>
</feature>
<dbReference type="Pfam" id="PF14082">
    <property type="entry name" value="SduA_C"/>
    <property type="match status" value="1"/>
</dbReference>
<reference evidence="2 3" key="1">
    <citation type="journal article" date="2022" name="Front. Microbiol.">
        <title>High genomic differentiation and limited gene flow indicate recent cryptic speciation within the genus Laspinema (cyanobacteria).</title>
        <authorList>
            <person name="Stanojkovic A."/>
            <person name="Skoupy S."/>
            <person name="Skaloud P."/>
            <person name="Dvorak P."/>
        </authorList>
    </citation>
    <scope>NUCLEOTIDE SEQUENCE [LARGE SCALE GENOMIC DNA]</scope>
    <source>
        <strain evidence="2 3">D2a</strain>
    </source>
</reference>
<dbReference type="InterPro" id="IPR025359">
    <property type="entry name" value="SduA_C"/>
</dbReference>
<accession>A0ABT2MNN2</accession>
<sequence length="207" mass="24675">MKKFEEIEFSPSQCAVQLGEFKKLLQKKKDLSERDDILPFFKRRKDLSALLGSLHPKIYKYDRLAFEYNLFGDFVVDLAIGDSTRKSYCFVEFESAKDNSIFVSKAGKTTPEWSPTFERGYSQIVDWFWKLNDMERTDEFENRFNGRNIKYVGVLVVGRNEYLEPRELKRLKWRQENTRVNSKEIYCLTFDELYEDLSVRLNTYLSI</sequence>
<comment type="caution">
    <text evidence="2">The sequence shown here is derived from an EMBL/GenBank/DDBJ whole genome shotgun (WGS) entry which is preliminary data.</text>
</comment>
<organism evidence="2 3">
    <name type="scientific">Laspinema palackyanum D2a</name>
    <dbReference type="NCBI Taxonomy" id="2953684"/>
    <lineage>
        <taxon>Bacteria</taxon>
        <taxon>Bacillati</taxon>
        <taxon>Cyanobacteriota</taxon>
        <taxon>Cyanophyceae</taxon>
        <taxon>Oscillatoriophycideae</taxon>
        <taxon>Oscillatoriales</taxon>
        <taxon>Laspinemataceae</taxon>
        <taxon>Laspinema</taxon>
        <taxon>Laspinema palackyanum</taxon>
    </lineage>
</organism>
<proteinExistence type="predicted"/>
<dbReference type="EMBL" id="JAMXFF010000004">
    <property type="protein sequence ID" value="MCT7965506.1"/>
    <property type="molecule type" value="Genomic_DNA"/>
</dbReference>
<evidence type="ECO:0000313" key="3">
    <source>
        <dbReference type="Proteomes" id="UP001525890"/>
    </source>
</evidence>
<dbReference type="RefSeq" id="WP_368005205.1">
    <property type="nucleotide sequence ID" value="NZ_JAMXFF010000004.1"/>
</dbReference>
<protein>
    <submittedName>
        <fullName evidence="2">DUF4263 domain-containing protein</fullName>
    </submittedName>
</protein>
<evidence type="ECO:0000259" key="1">
    <source>
        <dbReference type="Pfam" id="PF14082"/>
    </source>
</evidence>
<dbReference type="Proteomes" id="UP001525890">
    <property type="component" value="Unassembled WGS sequence"/>
</dbReference>
<evidence type="ECO:0000313" key="2">
    <source>
        <dbReference type="EMBL" id="MCT7965506.1"/>
    </source>
</evidence>
<name>A0ABT2MNN2_9CYAN</name>
<gene>
    <name evidence="2" type="ORF">NG799_04055</name>
</gene>
<keyword evidence="3" id="KW-1185">Reference proteome</keyword>